<protein>
    <submittedName>
        <fullName evidence="3">GAF domain-containing protein</fullName>
    </submittedName>
</protein>
<gene>
    <name evidence="3" type="ORF">HHL11_11890</name>
</gene>
<dbReference type="InterPro" id="IPR029016">
    <property type="entry name" value="GAF-like_dom_sf"/>
</dbReference>
<dbReference type="RefSeq" id="WP_169418583.1">
    <property type="nucleotide sequence ID" value="NZ_JABBFX010000001.1"/>
</dbReference>
<evidence type="ECO:0000313" key="4">
    <source>
        <dbReference type="Proteomes" id="UP000541185"/>
    </source>
</evidence>
<name>A0A848H0H0_9BURK</name>
<proteinExistence type="predicted"/>
<reference evidence="3 4" key="1">
    <citation type="submission" date="2020-04" db="EMBL/GenBank/DDBJ databases">
        <title>Ramlibacter sp. G-1-2-2 isolated from soil.</title>
        <authorList>
            <person name="Dahal R.H."/>
        </authorList>
    </citation>
    <scope>NUCLEOTIDE SEQUENCE [LARGE SCALE GENOMIC DNA]</scope>
    <source>
        <strain evidence="3 4">G-1-2-2</strain>
    </source>
</reference>
<dbReference type="Proteomes" id="UP000541185">
    <property type="component" value="Unassembled WGS sequence"/>
</dbReference>
<evidence type="ECO:0000256" key="1">
    <source>
        <dbReference type="SAM" id="MobiDB-lite"/>
    </source>
</evidence>
<feature type="region of interest" description="Disordered" evidence="1">
    <location>
        <begin position="184"/>
        <end position="213"/>
    </location>
</feature>
<dbReference type="Gene3D" id="3.30.450.40">
    <property type="match status" value="1"/>
</dbReference>
<comment type="caution">
    <text evidence="3">The sequence shown here is derived from an EMBL/GenBank/DDBJ whole genome shotgun (WGS) entry which is preliminary data.</text>
</comment>
<feature type="domain" description="GAF" evidence="2">
    <location>
        <begin position="22"/>
        <end position="174"/>
    </location>
</feature>
<dbReference type="InterPro" id="IPR003018">
    <property type="entry name" value="GAF"/>
</dbReference>
<keyword evidence="4" id="KW-1185">Reference proteome</keyword>
<sequence length="213" mass="22671">MESKKVWSETAKLVEAAGREAPLARVLSEVVSAARAITSEGCRAALYLHDLGAACLNLGVNGGLPQGYVDAVQGFKVAEEQPACGRVAYLGAEDIVPEIRLDARWQPYSGLADAHAIQACWSFPLLSEIGVLGTLAVYHEVPTAPTSAQAETLRYLATIAAAAVERSRRESVYQDELKQLPVTADFSPSGRRSGTGSESIMAYMRTNSAGRST</sequence>
<organism evidence="3 4">
    <name type="scientific">Ramlibacter agri</name>
    <dbReference type="NCBI Taxonomy" id="2728837"/>
    <lineage>
        <taxon>Bacteria</taxon>
        <taxon>Pseudomonadati</taxon>
        <taxon>Pseudomonadota</taxon>
        <taxon>Betaproteobacteria</taxon>
        <taxon>Burkholderiales</taxon>
        <taxon>Comamonadaceae</taxon>
        <taxon>Ramlibacter</taxon>
    </lineage>
</organism>
<evidence type="ECO:0000259" key="2">
    <source>
        <dbReference type="SMART" id="SM00065"/>
    </source>
</evidence>
<dbReference type="SUPFAM" id="SSF55781">
    <property type="entry name" value="GAF domain-like"/>
    <property type="match status" value="1"/>
</dbReference>
<dbReference type="SMART" id="SM00065">
    <property type="entry name" value="GAF"/>
    <property type="match status" value="1"/>
</dbReference>
<dbReference type="AlphaFoldDB" id="A0A848H0H0"/>
<dbReference type="EMBL" id="JABBFX010000001">
    <property type="protein sequence ID" value="NML44456.1"/>
    <property type="molecule type" value="Genomic_DNA"/>
</dbReference>
<accession>A0A848H0H0</accession>
<dbReference type="Pfam" id="PF13185">
    <property type="entry name" value="GAF_2"/>
    <property type="match status" value="1"/>
</dbReference>
<evidence type="ECO:0000313" key="3">
    <source>
        <dbReference type="EMBL" id="NML44456.1"/>
    </source>
</evidence>